<proteinExistence type="predicted"/>
<dbReference type="InterPro" id="IPR041162">
    <property type="entry name" value="Bact_HORMA_1"/>
</dbReference>
<evidence type="ECO:0000313" key="3">
    <source>
        <dbReference type="EMBL" id="GAA0256663.1"/>
    </source>
</evidence>
<name>A0ABN0UNT9_9PSEU</name>
<dbReference type="RefSeq" id="WP_343938550.1">
    <property type="nucleotide sequence ID" value="NZ_BAAABU010000025.1"/>
</dbReference>
<reference evidence="3 4" key="1">
    <citation type="journal article" date="2019" name="Int. J. Syst. Evol. Microbiol.">
        <title>The Global Catalogue of Microorganisms (GCM) 10K type strain sequencing project: providing services to taxonomists for standard genome sequencing and annotation.</title>
        <authorList>
            <consortium name="The Broad Institute Genomics Platform"/>
            <consortium name="The Broad Institute Genome Sequencing Center for Infectious Disease"/>
            <person name="Wu L."/>
            <person name="Ma J."/>
        </authorList>
    </citation>
    <scope>NUCLEOTIDE SEQUENCE [LARGE SCALE GENOMIC DNA]</scope>
    <source>
        <strain evidence="3 4">JCM 3380</strain>
    </source>
</reference>
<feature type="domain" description="Bacterial HORMA" evidence="2">
    <location>
        <begin position="1"/>
        <end position="165"/>
    </location>
</feature>
<dbReference type="Pfam" id="PF18138">
    <property type="entry name" value="bacHORMA_1"/>
    <property type="match status" value="1"/>
</dbReference>
<gene>
    <name evidence="3" type="ORF">GCM10010492_66980</name>
</gene>
<evidence type="ECO:0000259" key="2">
    <source>
        <dbReference type="Pfam" id="PF18138"/>
    </source>
</evidence>
<dbReference type="Proteomes" id="UP001500416">
    <property type="component" value="Unassembled WGS sequence"/>
</dbReference>
<dbReference type="EMBL" id="BAAABU010000025">
    <property type="protein sequence ID" value="GAA0256663.1"/>
    <property type="molecule type" value="Genomic_DNA"/>
</dbReference>
<organism evidence="3 4">
    <name type="scientific">Saccharothrix mutabilis subsp. mutabilis</name>
    <dbReference type="NCBI Taxonomy" id="66855"/>
    <lineage>
        <taxon>Bacteria</taxon>
        <taxon>Bacillati</taxon>
        <taxon>Actinomycetota</taxon>
        <taxon>Actinomycetes</taxon>
        <taxon>Pseudonocardiales</taxon>
        <taxon>Pseudonocardiaceae</taxon>
        <taxon>Saccharothrix</taxon>
    </lineage>
</organism>
<sequence length="172" mass="18722">MTSSLTRSASFTLTDARYVGAKIAADLRILRAVYGKPSDLTMIDNYVEEVALLLNKGYLGTVDYGFRDTNAGVWKLRLRYRATIGGNLVDTNPGGVPRSRNVTGLPFYSYLSYSNVFTSLPRAEQSAFKQTLPITRNGAEETPLALGGSTPGRTYGRHGTGVSRDVFTALDI</sequence>
<comment type="caution">
    <text evidence="3">The sequence shown here is derived from an EMBL/GenBank/DDBJ whole genome shotgun (WGS) entry which is preliminary data.</text>
</comment>
<accession>A0ABN0UNT9</accession>
<evidence type="ECO:0000256" key="1">
    <source>
        <dbReference type="SAM" id="MobiDB-lite"/>
    </source>
</evidence>
<feature type="region of interest" description="Disordered" evidence="1">
    <location>
        <begin position="140"/>
        <end position="159"/>
    </location>
</feature>
<evidence type="ECO:0000313" key="4">
    <source>
        <dbReference type="Proteomes" id="UP001500416"/>
    </source>
</evidence>
<keyword evidence="4" id="KW-1185">Reference proteome</keyword>
<protein>
    <recommendedName>
        <fullName evidence="2">Bacterial HORMA domain-containing protein</fullName>
    </recommendedName>
</protein>